<dbReference type="Pfam" id="PF03958">
    <property type="entry name" value="Secretin_N"/>
    <property type="match status" value="1"/>
</dbReference>
<dbReference type="PANTHER" id="PTHR30332:SF24">
    <property type="entry name" value="SECRETIN GSPD-RELATED"/>
    <property type="match status" value="1"/>
</dbReference>
<dbReference type="Proteomes" id="UP001595444">
    <property type="component" value="Unassembled WGS sequence"/>
</dbReference>
<dbReference type="PRINTS" id="PR00811">
    <property type="entry name" value="BCTERIALGSPD"/>
</dbReference>
<sequence length="659" mass="69862">MIKSMKYALLSCLLMSSFQTGAVQAASEGQVLNYNDADIRVFIDDIAALTGRTFIIDPRVKGKVNVVSSEQVSAEGVFQTFLSALRVNGFTVVPTASGAFKIVPDDVAGQDSTLVGASGRGDQLVTRVFTLKFADPLAVQAAAKPFIDKNGRTFARKGMQLVIMTDYAENLRRIADLIASMDTDPSVIRTLTLENTSATEMAEIALSLSTQPGFEDSARLTLTALPLESSNTLILKGSRDVIDSFLPVLKELDKSNASRGDLRVIYLKHASAEKLLPMLETITKSLSRKDATGKELPGNSDVTISSYAGANALVINASSEMQQKVAGVIHMLDLPRAQVLVEAIVVEVSEGAAKNLGVQYILAGGDRSNIPFTVANYSNTAPNILAVTGALALDGDSSSSDGDSDSTSTSDLLKATAVDSLLGLNGFALGIGGQSDNGTIFGAVLTALKQDTGSNILSTPSIVTMDNEPARFLSGQEIPVTTGEALGSSNTNPFRTIERKDVGVQLEVTPQVNEGDEIRLAIRQEISSIAGSVGTDSSQLITNKREIQTTVRVKDGEIVVLGGLIEQTESTRTDKIPLLGDIPILGHAFRSDSKSSAKTNLMIFLRPTILRSSDDLKAATGHKYGYMRAKQAGIKSQIPLDVLVQEVMGGTAPDMQGNN</sequence>
<reference evidence="16" key="1">
    <citation type="journal article" date="2019" name="Int. J. Syst. Evol. Microbiol.">
        <title>The Global Catalogue of Microorganisms (GCM) 10K type strain sequencing project: providing services to taxonomists for standard genome sequencing and annotation.</title>
        <authorList>
            <consortium name="The Broad Institute Genomics Platform"/>
            <consortium name="The Broad Institute Genome Sequencing Center for Infectious Disease"/>
            <person name="Wu L."/>
            <person name="Ma J."/>
        </authorList>
    </citation>
    <scope>NUCLEOTIDE SEQUENCE [LARGE SCALE GENOMIC DNA]</scope>
    <source>
        <strain evidence="16">KCTC 62164</strain>
    </source>
</reference>
<feature type="domain" description="GspD-like N0" evidence="14">
    <location>
        <begin position="32"/>
        <end position="102"/>
    </location>
</feature>
<feature type="domain" description="NolW-like" evidence="13">
    <location>
        <begin position="263"/>
        <end position="338"/>
    </location>
</feature>
<evidence type="ECO:0000313" key="16">
    <source>
        <dbReference type="Proteomes" id="UP001595444"/>
    </source>
</evidence>
<dbReference type="NCBIfam" id="TIGR02517">
    <property type="entry name" value="type_II_gspD"/>
    <property type="match status" value="1"/>
</dbReference>
<organism evidence="15 16">
    <name type="scientific">Kordiimonas pumila</name>
    <dbReference type="NCBI Taxonomy" id="2161677"/>
    <lineage>
        <taxon>Bacteria</taxon>
        <taxon>Pseudomonadati</taxon>
        <taxon>Pseudomonadota</taxon>
        <taxon>Alphaproteobacteria</taxon>
        <taxon>Kordiimonadales</taxon>
        <taxon>Kordiimonadaceae</taxon>
        <taxon>Kordiimonas</taxon>
    </lineage>
</organism>
<evidence type="ECO:0000256" key="7">
    <source>
        <dbReference type="ARBA" id="ARBA00022927"/>
    </source>
</evidence>
<dbReference type="RefSeq" id="WP_194213580.1">
    <property type="nucleotide sequence ID" value="NZ_CP061205.1"/>
</dbReference>
<keyword evidence="4" id="KW-1134">Transmembrane beta strand</keyword>
<proteinExistence type="inferred from homology"/>
<evidence type="ECO:0000256" key="5">
    <source>
        <dbReference type="ARBA" id="ARBA00022692"/>
    </source>
</evidence>
<dbReference type="EMBL" id="JBHRSL010000010">
    <property type="protein sequence ID" value="MFC3052772.1"/>
    <property type="molecule type" value="Genomic_DNA"/>
</dbReference>
<evidence type="ECO:0000256" key="4">
    <source>
        <dbReference type="ARBA" id="ARBA00022452"/>
    </source>
</evidence>
<feature type="domain" description="Type II/III secretion system secretin-like" evidence="12">
    <location>
        <begin position="447"/>
        <end position="611"/>
    </location>
</feature>
<dbReference type="PANTHER" id="PTHR30332">
    <property type="entry name" value="PROBABLE GENERAL SECRETION PATHWAY PROTEIN D"/>
    <property type="match status" value="1"/>
</dbReference>
<dbReference type="InterPro" id="IPR050810">
    <property type="entry name" value="Bact_Secretion_Sys_Channel"/>
</dbReference>
<dbReference type="InterPro" id="IPR013356">
    <property type="entry name" value="T2SS_GspD"/>
</dbReference>
<comment type="similarity">
    <text evidence="2">Belongs to the bacterial secretin family. GSP D subfamily.</text>
</comment>
<dbReference type="Pfam" id="PF00263">
    <property type="entry name" value="Secretin"/>
    <property type="match status" value="1"/>
</dbReference>
<comment type="caution">
    <text evidence="15">The sequence shown here is derived from an EMBL/GenBank/DDBJ whole genome shotgun (WGS) entry which is preliminary data.</text>
</comment>
<feature type="signal peptide" evidence="11">
    <location>
        <begin position="1"/>
        <end position="25"/>
    </location>
</feature>
<keyword evidence="3 10" id="KW-0813">Transport</keyword>
<keyword evidence="5" id="KW-0812">Transmembrane</keyword>
<dbReference type="InterPro" id="IPR049371">
    <property type="entry name" value="GspD-like_N0"/>
</dbReference>
<evidence type="ECO:0000256" key="9">
    <source>
        <dbReference type="ARBA" id="ARBA00023237"/>
    </source>
</evidence>
<accession>A0ABV7D6I6</accession>
<dbReference type="InterPro" id="IPR005644">
    <property type="entry name" value="NolW-like"/>
</dbReference>
<dbReference type="Gene3D" id="3.30.1370.120">
    <property type="match status" value="3"/>
</dbReference>
<evidence type="ECO:0000256" key="6">
    <source>
        <dbReference type="ARBA" id="ARBA00022729"/>
    </source>
</evidence>
<keyword evidence="9" id="KW-0998">Cell outer membrane</keyword>
<evidence type="ECO:0000256" key="11">
    <source>
        <dbReference type="SAM" id="SignalP"/>
    </source>
</evidence>
<dbReference type="Pfam" id="PF21305">
    <property type="entry name" value="type_II_gspD_N0"/>
    <property type="match status" value="1"/>
</dbReference>
<evidence type="ECO:0000256" key="10">
    <source>
        <dbReference type="RuleBase" id="RU004004"/>
    </source>
</evidence>
<keyword evidence="7" id="KW-0653">Protein transport</keyword>
<evidence type="ECO:0000259" key="14">
    <source>
        <dbReference type="Pfam" id="PF21305"/>
    </source>
</evidence>
<evidence type="ECO:0000313" key="15">
    <source>
        <dbReference type="EMBL" id="MFC3052772.1"/>
    </source>
</evidence>
<keyword evidence="16" id="KW-1185">Reference proteome</keyword>
<keyword evidence="6 11" id="KW-0732">Signal</keyword>
<evidence type="ECO:0000256" key="8">
    <source>
        <dbReference type="ARBA" id="ARBA00023136"/>
    </source>
</evidence>
<evidence type="ECO:0000256" key="2">
    <source>
        <dbReference type="ARBA" id="ARBA00006980"/>
    </source>
</evidence>
<dbReference type="InterPro" id="IPR004846">
    <property type="entry name" value="T2SS/T3SS_dom"/>
</dbReference>
<dbReference type="InterPro" id="IPR001775">
    <property type="entry name" value="GspD/PilQ"/>
</dbReference>
<dbReference type="InterPro" id="IPR038591">
    <property type="entry name" value="NolW-like_sf"/>
</dbReference>
<evidence type="ECO:0000256" key="1">
    <source>
        <dbReference type="ARBA" id="ARBA00004442"/>
    </source>
</evidence>
<evidence type="ECO:0000256" key="3">
    <source>
        <dbReference type="ARBA" id="ARBA00022448"/>
    </source>
</evidence>
<feature type="chain" id="PRO_5045966120" evidence="11">
    <location>
        <begin position="26"/>
        <end position="659"/>
    </location>
</feature>
<protein>
    <submittedName>
        <fullName evidence="15">Type II secretion system secretin GspD</fullName>
    </submittedName>
</protein>
<keyword evidence="8" id="KW-0472">Membrane</keyword>
<evidence type="ECO:0000259" key="12">
    <source>
        <dbReference type="Pfam" id="PF00263"/>
    </source>
</evidence>
<gene>
    <name evidence="15" type="primary">gspD</name>
    <name evidence="15" type="ORF">ACFOKA_12730</name>
</gene>
<comment type="subcellular location">
    <subcellularLocation>
        <location evidence="1 10">Cell outer membrane</location>
    </subcellularLocation>
</comment>
<name>A0ABV7D6I6_9PROT</name>
<evidence type="ECO:0000259" key="13">
    <source>
        <dbReference type="Pfam" id="PF03958"/>
    </source>
</evidence>